<dbReference type="Proteomes" id="UP000028511">
    <property type="component" value="Unassembled WGS sequence"/>
</dbReference>
<name>A0A077NHH9_XENBV</name>
<dbReference type="EMBL" id="CBSW010000210">
    <property type="protein sequence ID" value="CDG97947.1"/>
    <property type="molecule type" value="Genomic_DNA"/>
</dbReference>
<organism evidence="1 2">
    <name type="scientific">Xenorhabdus bovienii str. puntauvense</name>
    <dbReference type="NCBI Taxonomy" id="1398201"/>
    <lineage>
        <taxon>Bacteria</taxon>
        <taxon>Pseudomonadati</taxon>
        <taxon>Pseudomonadota</taxon>
        <taxon>Gammaproteobacteria</taxon>
        <taxon>Enterobacterales</taxon>
        <taxon>Morganellaceae</taxon>
        <taxon>Xenorhabdus</taxon>
    </lineage>
</organism>
<evidence type="ECO:0000313" key="2">
    <source>
        <dbReference type="Proteomes" id="UP000028511"/>
    </source>
</evidence>
<dbReference type="AlphaFoldDB" id="A0A077NHH9"/>
<accession>A0A077NHH9</accession>
<reference evidence="1" key="1">
    <citation type="submission" date="2013-07" db="EMBL/GenBank/DDBJ databases">
        <title>Sub-species coevolution in mutualistic symbiosis.</title>
        <authorList>
            <person name="Murfin K."/>
            <person name="Klassen J."/>
            <person name="Lee M."/>
            <person name="Forst S."/>
            <person name="Stock P."/>
            <person name="Goodrich-Blair H."/>
        </authorList>
    </citation>
    <scope>NUCLEOTIDE SEQUENCE [LARGE SCALE GENOMIC DNA]</scope>
    <source>
        <strain evidence="1">Puntauvense</strain>
    </source>
</reference>
<dbReference type="HOGENOM" id="CLU_3415137_0_0_6"/>
<comment type="caution">
    <text evidence="1">The sequence shown here is derived from an EMBL/GenBank/DDBJ whole genome shotgun (WGS) entry which is preliminary data.</text>
</comment>
<proteinExistence type="predicted"/>
<evidence type="ECO:0000313" key="1">
    <source>
        <dbReference type="EMBL" id="CDG97947.1"/>
    </source>
</evidence>
<protein>
    <submittedName>
        <fullName evidence="1">Uncharacterized protein</fullName>
    </submittedName>
</protein>
<gene>
    <name evidence="1" type="ORF">XBP1_2880050</name>
</gene>
<sequence length="27" mass="3266">MNMTLREISLKVDKLSYPFTIFLDNYL</sequence>